<protein>
    <submittedName>
        <fullName evidence="1">Uncharacterized protein</fullName>
    </submittedName>
</protein>
<reference evidence="1" key="2">
    <citation type="journal article" date="2015" name="Fish Shellfish Immunol.">
        <title>Early steps in the European eel (Anguilla anguilla)-Vibrio vulnificus interaction in the gills: Role of the RtxA13 toxin.</title>
        <authorList>
            <person name="Callol A."/>
            <person name="Pajuelo D."/>
            <person name="Ebbesson L."/>
            <person name="Teles M."/>
            <person name="MacKenzie S."/>
            <person name="Amaro C."/>
        </authorList>
    </citation>
    <scope>NUCLEOTIDE SEQUENCE</scope>
</reference>
<dbReference type="EMBL" id="GBXM01082471">
    <property type="protein sequence ID" value="JAH26106.1"/>
    <property type="molecule type" value="Transcribed_RNA"/>
</dbReference>
<name>A0A0E9RAB4_ANGAN</name>
<reference evidence="1" key="1">
    <citation type="submission" date="2014-11" db="EMBL/GenBank/DDBJ databases">
        <authorList>
            <person name="Amaro Gonzalez C."/>
        </authorList>
    </citation>
    <scope>NUCLEOTIDE SEQUENCE</scope>
</reference>
<sequence length="50" mass="5699">MKFGVQSSNKSTKLTQNWKQLSNLLTVILTEDCVAFPTFFSYEILRLAEG</sequence>
<evidence type="ECO:0000313" key="1">
    <source>
        <dbReference type="EMBL" id="JAH26106.1"/>
    </source>
</evidence>
<proteinExistence type="predicted"/>
<organism evidence="1">
    <name type="scientific">Anguilla anguilla</name>
    <name type="common">European freshwater eel</name>
    <name type="synonym">Muraena anguilla</name>
    <dbReference type="NCBI Taxonomy" id="7936"/>
    <lineage>
        <taxon>Eukaryota</taxon>
        <taxon>Metazoa</taxon>
        <taxon>Chordata</taxon>
        <taxon>Craniata</taxon>
        <taxon>Vertebrata</taxon>
        <taxon>Euteleostomi</taxon>
        <taxon>Actinopterygii</taxon>
        <taxon>Neopterygii</taxon>
        <taxon>Teleostei</taxon>
        <taxon>Anguilliformes</taxon>
        <taxon>Anguillidae</taxon>
        <taxon>Anguilla</taxon>
    </lineage>
</organism>
<dbReference type="AlphaFoldDB" id="A0A0E9RAB4"/>
<accession>A0A0E9RAB4</accession>